<evidence type="ECO:0000313" key="9">
    <source>
        <dbReference type="EMBL" id="MBJ7544479.1"/>
    </source>
</evidence>
<feature type="transmembrane region" description="Helical" evidence="8">
    <location>
        <begin position="12"/>
        <end position="45"/>
    </location>
</feature>
<evidence type="ECO:0000256" key="3">
    <source>
        <dbReference type="ARBA" id="ARBA00022448"/>
    </source>
</evidence>
<dbReference type="EMBL" id="JAEMUK010000079">
    <property type="protein sequence ID" value="MBJ7544479.1"/>
    <property type="molecule type" value="Genomic_DNA"/>
</dbReference>
<keyword evidence="3" id="KW-0813">Transport</keyword>
<keyword evidence="5 8" id="KW-0812">Transmembrane</keyword>
<feature type="transmembrane region" description="Helical" evidence="8">
    <location>
        <begin position="154"/>
        <end position="174"/>
    </location>
</feature>
<evidence type="ECO:0000313" key="10">
    <source>
        <dbReference type="Proteomes" id="UP000623250"/>
    </source>
</evidence>
<evidence type="ECO:0000256" key="7">
    <source>
        <dbReference type="ARBA" id="ARBA00023136"/>
    </source>
</evidence>
<evidence type="ECO:0000256" key="8">
    <source>
        <dbReference type="SAM" id="Phobius"/>
    </source>
</evidence>
<dbReference type="InterPro" id="IPR002549">
    <property type="entry name" value="AI-2E-like"/>
</dbReference>
<dbReference type="GO" id="GO:0005886">
    <property type="term" value="C:plasma membrane"/>
    <property type="evidence" value="ECO:0007669"/>
    <property type="project" value="UniProtKB-SubCell"/>
</dbReference>
<dbReference type="RefSeq" id="WP_199502491.1">
    <property type="nucleotide sequence ID" value="NZ_JAEMUK010000079.1"/>
</dbReference>
<keyword evidence="4" id="KW-1003">Cell membrane</keyword>
<comment type="caution">
    <text evidence="9">The sequence shown here is derived from an EMBL/GenBank/DDBJ whole genome shotgun (WGS) entry which is preliminary data.</text>
</comment>
<evidence type="ECO:0000256" key="5">
    <source>
        <dbReference type="ARBA" id="ARBA00022692"/>
    </source>
</evidence>
<evidence type="ECO:0000256" key="6">
    <source>
        <dbReference type="ARBA" id="ARBA00022989"/>
    </source>
</evidence>
<dbReference type="PANTHER" id="PTHR21716:SF53">
    <property type="entry name" value="PERMEASE PERM-RELATED"/>
    <property type="match status" value="1"/>
</dbReference>
<reference evidence="9 10" key="1">
    <citation type="submission" date="2020-12" db="EMBL/GenBank/DDBJ databases">
        <title>Revised draft genomes of Rhodomicrobium vannielii ATCC 17100 and Rhodomicrobium udaipurense JA643.</title>
        <authorList>
            <person name="Conners E.M."/>
            <person name="Davenport E.J."/>
            <person name="Bose A."/>
        </authorList>
    </citation>
    <scope>NUCLEOTIDE SEQUENCE [LARGE SCALE GENOMIC DNA]</scope>
    <source>
        <strain evidence="9 10">JA643</strain>
    </source>
</reference>
<organism evidence="9 10">
    <name type="scientific">Rhodomicrobium udaipurense</name>
    <dbReference type="NCBI Taxonomy" id="1202716"/>
    <lineage>
        <taxon>Bacteria</taxon>
        <taxon>Pseudomonadati</taxon>
        <taxon>Pseudomonadota</taxon>
        <taxon>Alphaproteobacteria</taxon>
        <taxon>Hyphomicrobiales</taxon>
        <taxon>Hyphomicrobiaceae</taxon>
        <taxon>Rhodomicrobium</taxon>
    </lineage>
</organism>
<name>A0A8I1KKT9_9HYPH</name>
<evidence type="ECO:0000256" key="2">
    <source>
        <dbReference type="ARBA" id="ARBA00009773"/>
    </source>
</evidence>
<feature type="transmembrane region" description="Helical" evidence="8">
    <location>
        <begin position="310"/>
        <end position="341"/>
    </location>
</feature>
<dbReference type="GO" id="GO:0055085">
    <property type="term" value="P:transmembrane transport"/>
    <property type="evidence" value="ECO:0007669"/>
    <property type="project" value="TreeGrafter"/>
</dbReference>
<feature type="transmembrane region" description="Helical" evidence="8">
    <location>
        <begin position="57"/>
        <end position="82"/>
    </location>
</feature>
<keyword evidence="10" id="KW-1185">Reference proteome</keyword>
<keyword evidence="7 8" id="KW-0472">Membrane</keyword>
<dbReference type="Proteomes" id="UP000623250">
    <property type="component" value="Unassembled WGS sequence"/>
</dbReference>
<evidence type="ECO:0000256" key="4">
    <source>
        <dbReference type="ARBA" id="ARBA00022475"/>
    </source>
</evidence>
<dbReference type="Pfam" id="PF01594">
    <property type="entry name" value="AI-2E_transport"/>
    <property type="match status" value="1"/>
</dbReference>
<feature type="transmembrane region" description="Helical" evidence="8">
    <location>
        <begin position="274"/>
        <end position="290"/>
    </location>
</feature>
<feature type="transmembrane region" description="Helical" evidence="8">
    <location>
        <begin position="215"/>
        <end position="234"/>
    </location>
</feature>
<dbReference type="PANTHER" id="PTHR21716">
    <property type="entry name" value="TRANSMEMBRANE PROTEIN"/>
    <property type="match status" value="1"/>
</dbReference>
<sequence length="378" mass="41012">MDNTIRLSPHATFWVVIVALGTMGLMVFADVLMPFAAGFVLAYLFHPLVERLQRIGVHRGAAAFAIIALLLLIFVAIFALLIPPLVDQLRQFAQDLPGYYQRARAYLWENYPQYLRSLQSTVQQQEGTGAAQGQAQDVAGVVAGYLKGLAESSLAFFNTLALLFLTPVVTFFLLRDWDQMFASIDSLLPKRDAPTIRKLAGEVDDTISGYLRGMFIVLSILSIFYMVTLGLIGLNYGLLIGLFAGIISFVPYLGSTTGLLVAGGVALAQFAPDYSMVALVVGVFIFGQVVEGNVLTPNIVGNQVRLHPVWLLFALVAAGYLLGFTGLLISVPLAAVIGVLVRFAIRKYQESEIYDEEKGEAAVEAVEGTKPRKTAAIG</sequence>
<comment type="similarity">
    <text evidence="2">Belongs to the autoinducer-2 exporter (AI-2E) (TC 2.A.86) family.</text>
</comment>
<keyword evidence="6 8" id="KW-1133">Transmembrane helix</keyword>
<comment type="subcellular location">
    <subcellularLocation>
        <location evidence="1">Cell membrane</location>
        <topology evidence="1">Multi-pass membrane protein</topology>
    </subcellularLocation>
</comment>
<proteinExistence type="inferred from homology"/>
<feature type="transmembrane region" description="Helical" evidence="8">
    <location>
        <begin position="240"/>
        <end position="262"/>
    </location>
</feature>
<gene>
    <name evidence="9" type="ORF">JDN41_13065</name>
</gene>
<evidence type="ECO:0000256" key="1">
    <source>
        <dbReference type="ARBA" id="ARBA00004651"/>
    </source>
</evidence>
<dbReference type="AlphaFoldDB" id="A0A8I1KKT9"/>
<protein>
    <submittedName>
        <fullName evidence="9">AI-2E family transporter</fullName>
    </submittedName>
</protein>
<accession>A0A8I1KKT9</accession>